<dbReference type="Pfam" id="PF11350">
    <property type="entry name" value="DUF3152"/>
    <property type="match status" value="1"/>
</dbReference>
<evidence type="ECO:0000259" key="3">
    <source>
        <dbReference type="Pfam" id="PF11350"/>
    </source>
</evidence>
<dbReference type="AlphaFoldDB" id="A0A0G3HB54"/>
<organism evidence="4 5">
    <name type="scientific">Corynebacterium uterequi</name>
    <dbReference type="NCBI Taxonomy" id="1072256"/>
    <lineage>
        <taxon>Bacteria</taxon>
        <taxon>Bacillati</taxon>
        <taxon>Actinomycetota</taxon>
        <taxon>Actinomycetes</taxon>
        <taxon>Mycobacteriales</taxon>
        <taxon>Corynebacteriaceae</taxon>
        <taxon>Corynebacterium</taxon>
    </lineage>
</organism>
<dbReference type="Proteomes" id="UP000035548">
    <property type="component" value="Chromosome"/>
</dbReference>
<evidence type="ECO:0000313" key="5">
    <source>
        <dbReference type="Proteomes" id="UP000035548"/>
    </source>
</evidence>
<evidence type="ECO:0000313" key="4">
    <source>
        <dbReference type="EMBL" id="AKK10544.1"/>
    </source>
</evidence>
<feature type="region of interest" description="Disordered" evidence="1">
    <location>
        <begin position="283"/>
        <end position="305"/>
    </location>
</feature>
<feature type="transmembrane region" description="Helical" evidence="2">
    <location>
        <begin position="12"/>
        <end position="30"/>
    </location>
</feature>
<evidence type="ECO:0000256" key="1">
    <source>
        <dbReference type="SAM" id="MobiDB-lite"/>
    </source>
</evidence>
<evidence type="ECO:0000256" key="2">
    <source>
        <dbReference type="SAM" id="Phobius"/>
    </source>
</evidence>
<dbReference type="KEGG" id="cut:CUTER_02645"/>
<accession>A0A0G3HB54</accession>
<feature type="region of interest" description="Disordered" evidence="1">
    <location>
        <begin position="39"/>
        <end position="62"/>
    </location>
</feature>
<dbReference type="InterPro" id="IPR022603">
    <property type="entry name" value="DUF3152"/>
</dbReference>
<reference evidence="5" key="2">
    <citation type="submission" date="2015-05" db="EMBL/GenBank/DDBJ databases">
        <title>Complete genome sequence of Corynebacterium uterequi DSM 45634, isolated from the uterus of a maiden mare.</title>
        <authorList>
            <person name="Ruckert C."/>
            <person name="Albersmeier A."/>
            <person name="Winkler A."/>
            <person name="Tauch A."/>
        </authorList>
    </citation>
    <scope>NUCLEOTIDE SEQUENCE [LARGE SCALE GENOMIC DNA]</scope>
    <source>
        <strain evidence="5">DSM 45634</strain>
    </source>
</reference>
<keyword evidence="2" id="KW-1133">Transmembrane helix</keyword>
<protein>
    <submittedName>
        <fullName evidence="4">Putative DUF3152 family protein</fullName>
    </submittedName>
</protein>
<keyword evidence="5" id="KW-1185">Reference proteome</keyword>
<dbReference type="STRING" id="1072256.CUTER_02645"/>
<keyword evidence="2" id="KW-0472">Membrane</keyword>
<gene>
    <name evidence="4" type="ORF">CUTER_02645</name>
</gene>
<reference evidence="4 5" key="1">
    <citation type="journal article" date="2015" name="Genome Announc.">
        <title>Virulence Factor Genes Detected in the Complete Genome Sequence of Corynebacterium uterequi DSM 45634, Isolated from the Uterus of a Maiden Mare.</title>
        <authorList>
            <person name="Ruckert C."/>
            <person name="Kriete M."/>
            <person name="Jaenicke S."/>
            <person name="Winkler A."/>
            <person name="Tauch A."/>
        </authorList>
    </citation>
    <scope>NUCLEOTIDE SEQUENCE [LARGE SCALE GENOMIC DNA]</scope>
    <source>
        <strain evidence="4 5">DSM 45634</strain>
    </source>
</reference>
<dbReference type="PATRIC" id="fig|1072256.5.peg.524"/>
<dbReference type="EMBL" id="CP011546">
    <property type="protein sequence ID" value="AKK10544.1"/>
    <property type="molecule type" value="Genomic_DNA"/>
</dbReference>
<dbReference type="RefSeq" id="WP_082121234.1">
    <property type="nucleotide sequence ID" value="NZ_CP011546.1"/>
</dbReference>
<proteinExistence type="predicted"/>
<feature type="compositionally biased region" description="Low complexity" evidence="1">
    <location>
        <begin position="42"/>
        <end position="55"/>
    </location>
</feature>
<feature type="domain" description="DUF3152" evidence="3">
    <location>
        <begin position="74"/>
        <end position="278"/>
    </location>
</feature>
<name>A0A0G3HB54_9CORY</name>
<dbReference type="SUPFAM" id="SSF55486">
    <property type="entry name" value="Metalloproteases ('zincins'), catalytic domain"/>
    <property type="match status" value="1"/>
</dbReference>
<keyword evidence="2" id="KW-0812">Transmembrane</keyword>
<sequence length="305" mass="32651">MQRIRSFVDEFGWRAYAIPVLTIITVWILVDIITSPDASLQATPAPSSPEASPTAMVGPDPATLSPADLSIFDLPEGGPYAESGDGTYRPIGTPGAAAGEGRENIVRYVIEVENGVDTTGQGGDDAVARMIDSTLLDPRGWTNDPQFRLEHVAPDAERTLTIRLVSSKTVADLCGTTIKLETSCRIEDNVYLNHSRWVRGAVPFEGNIGTYQQYLINHEVGHALGYEQHQPCSVDGELAPIMMQQTISLSNDDLAKISPGDVYSADGKVCRYNGWPYPTATAPAPGVPQSAAEAVSVAPVPETAE</sequence>
<feature type="compositionally biased region" description="Low complexity" evidence="1">
    <location>
        <begin position="287"/>
        <end position="305"/>
    </location>
</feature>
<dbReference type="OrthoDB" id="9779865at2"/>